<evidence type="ECO:0000256" key="10">
    <source>
        <dbReference type="PIRSR" id="PIRSR000388-3"/>
    </source>
</evidence>
<comment type="function">
    <text evidence="6 7">Catalyzes the reversible reaction in which hydroxymethyl group from 5,10-methylenetetrahydrofolate is transferred onto alpha-ketoisovalerate to form ketopantoate.</text>
</comment>
<comment type="subcellular location">
    <subcellularLocation>
        <location evidence="7">Cytoplasm</location>
    </subcellularLocation>
</comment>
<dbReference type="PIRSF" id="PIRSF000388">
    <property type="entry name" value="Pantoate_hydroxy_MeTrfase"/>
    <property type="match status" value="1"/>
</dbReference>
<dbReference type="SUPFAM" id="SSF51621">
    <property type="entry name" value="Phosphoenolpyruvate/pyruvate domain"/>
    <property type="match status" value="1"/>
</dbReference>
<evidence type="ECO:0000256" key="7">
    <source>
        <dbReference type="HAMAP-Rule" id="MF_00156"/>
    </source>
</evidence>
<evidence type="ECO:0000256" key="8">
    <source>
        <dbReference type="PIRSR" id="PIRSR000388-1"/>
    </source>
</evidence>
<proteinExistence type="inferred from homology"/>
<dbReference type="PANTHER" id="PTHR20881">
    <property type="entry name" value="3-METHYL-2-OXOBUTANOATE HYDROXYMETHYLTRANSFERASE"/>
    <property type="match status" value="1"/>
</dbReference>
<accession>A0A1X7J437</accession>
<dbReference type="EMBL" id="FXBB01000008">
    <property type="protein sequence ID" value="SMG22396.1"/>
    <property type="molecule type" value="Genomic_DNA"/>
</dbReference>
<feature type="active site" description="Proton acceptor" evidence="7 8">
    <location>
        <position position="183"/>
    </location>
</feature>
<gene>
    <name evidence="7" type="primary">panB</name>
    <name evidence="11" type="ORF">SAMN06275492_10833</name>
</gene>
<dbReference type="NCBIfam" id="NF001452">
    <property type="entry name" value="PRK00311.1"/>
    <property type="match status" value="1"/>
</dbReference>
<evidence type="ECO:0000256" key="5">
    <source>
        <dbReference type="ARBA" id="ARBA00022679"/>
    </source>
</evidence>
<evidence type="ECO:0000256" key="4">
    <source>
        <dbReference type="ARBA" id="ARBA00022655"/>
    </source>
</evidence>
<dbReference type="Pfam" id="PF02548">
    <property type="entry name" value="Pantoate_transf"/>
    <property type="match status" value="1"/>
</dbReference>
<feature type="binding site" evidence="7 10">
    <location>
        <position position="84"/>
    </location>
    <ligand>
        <name>Mg(2+)</name>
        <dbReference type="ChEBI" id="CHEBI:18420"/>
    </ligand>
</feature>
<feature type="binding site" evidence="7 9">
    <location>
        <position position="114"/>
    </location>
    <ligand>
        <name>3-methyl-2-oxobutanoate</name>
        <dbReference type="ChEBI" id="CHEBI:11851"/>
    </ligand>
</feature>
<dbReference type="GO" id="GO:0005737">
    <property type="term" value="C:cytoplasm"/>
    <property type="evidence" value="ECO:0007669"/>
    <property type="project" value="UniProtKB-SubCell"/>
</dbReference>
<dbReference type="InterPro" id="IPR003700">
    <property type="entry name" value="Pantoate_hydroxy_MeTrfase"/>
</dbReference>
<dbReference type="RefSeq" id="WP_085544178.1">
    <property type="nucleotide sequence ID" value="NZ_FXBB01000008.1"/>
</dbReference>
<keyword evidence="12" id="KW-1185">Reference proteome</keyword>
<dbReference type="GO" id="GO:0032259">
    <property type="term" value="P:methylation"/>
    <property type="evidence" value="ECO:0007669"/>
    <property type="project" value="UniProtKB-KW"/>
</dbReference>
<feature type="binding site" evidence="7 10">
    <location>
        <position position="116"/>
    </location>
    <ligand>
        <name>Mg(2+)</name>
        <dbReference type="ChEBI" id="CHEBI:18420"/>
    </ligand>
</feature>
<keyword evidence="7" id="KW-0963">Cytoplasm</keyword>
<dbReference type="STRING" id="561720.SAMN06275492_10833"/>
<evidence type="ECO:0000256" key="3">
    <source>
        <dbReference type="ARBA" id="ARBA00011424"/>
    </source>
</evidence>
<dbReference type="Gene3D" id="3.20.20.60">
    <property type="entry name" value="Phosphoenolpyruvate-binding domains"/>
    <property type="match status" value="1"/>
</dbReference>
<comment type="subunit">
    <text evidence="3 7">Homodecamer; pentamer of dimers.</text>
</comment>
<evidence type="ECO:0000256" key="2">
    <source>
        <dbReference type="ARBA" id="ARBA00008676"/>
    </source>
</evidence>
<dbReference type="GO" id="GO:0003864">
    <property type="term" value="F:3-methyl-2-oxobutanoate hydroxymethyltransferase activity"/>
    <property type="evidence" value="ECO:0007669"/>
    <property type="project" value="UniProtKB-UniRule"/>
</dbReference>
<comment type="catalytic activity">
    <reaction evidence="7">
        <text>(6R)-5,10-methylene-5,6,7,8-tetrahydrofolate + 3-methyl-2-oxobutanoate + H2O = 2-dehydropantoate + (6S)-5,6,7,8-tetrahydrofolate</text>
        <dbReference type="Rhea" id="RHEA:11824"/>
        <dbReference type="ChEBI" id="CHEBI:11561"/>
        <dbReference type="ChEBI" id="CHEBI:11851"/>
        <dbReference type="ChEBI" id="CHEBI:15377"/>
        <dbReference type="ChEBI" id="CHEBI:15636"/>
        <dbReference type="ChEBI" id="CHEBI:57453"/>
        <dbReference type="EC" id="2.1.2.11"/>
    </reaction>
</comment>
<dbReference type="NCBIfam" id="TIGR00222">
    <property type="entry name" value="panB"/>
    <property type="match status" value="1"/>
</dbReference>
<dbReference type="CDD" id="cd06557">
    <property type="entry name" value="KPHMT-like"/>
    <property type="match status" value="1"/>
</dbReference>
<dbReference type="InterPro" id="IPR040442">
    <property type="entry name" value="Pyrv_kinase-like_dom_sf"/>
</dbReference>
<comment type="cofactor">
    <cofactor evidence="7 10">
        <name>Mg(2+)</name>
        <dbReference type="ChEBI" id="CHEBI:18420"/>
    </cofactor>
    <text evidence="7 10">Binds 1 Mg(2+) ion per subunit.</text>
</comment>
<dbReference type="Proteomes" id="UP000193355">
    <property type="component" value="Unassembled WGS sequence"/>
</dbReference>
<dbReference type="InterPro" id="IPR015813">
    <property type="entry name" value="Pyrv/PenolPyrv_kinase-like_dom"/>
</dbReference>
<organism evidence="11 12">
    <name type="scientific">Dethiosulfovibrio salsuginis</name>
    <dbReference type="NCBI Taxonomy" id="561720"/>
    <lineage>
        <taxon>Bacteria</taxon>
        <taxon>Thermotogati</taxon>
        <taxon>Synergistota</taxon>
        <taxon>Synergistia</taxon>
        <taxon>Synergistales</taxon>
        <taxon>Dethiosulfovibrionaceae</taxon>
        <taxon>Dethiosulfovibrio</taxon>
    </lineage>
</organism>
<dbReference type="HAMAP" id="MF_00156">
    <property type="entry name" value="PanB"/>
    <property type="match status" value="1"/>
</dbReference>
<feature type="binding site" evidence="7 9">
    <location>
        <begin position="45"/>
        <end position="46"/>
    </location>
    <ligand>
        <name>3-methyl-2-oxobutanoate</name>
        <dbReference type="ChEBI" id="CHEBI:11851"/>
    </ligand>
</feature>
<dbReference type="FunFam" id="3.20.20.60:FF:000003">
    <property type="entry name" value="3-methyl-2-oxobutanoate hydroxymethyltransferase"/>
    <property type="match status" value="1"/>
</dbReference>
<feature type="binding site" evidence="7 9">
    <location>
        <position position="84"/>
    </location>
    <ligand>
        <name>3-methyl-2-oxobutanoate</name>
        <dbReference type="ChEBI" id="CHEBI:11851"/>
    </ligand>
</feature>
<keyword evidence="5 7" id="KW-0808">Transferase</keyword>
<keyword evidence="7 10" id="KW-0479">Metal-binding</keyword>
<dbReference type="AlphaFoldDB" id="A0A1X7J437"/>
<evidence type="ECO:0000256" key="6">
    <source>
        <dbReference type="ARBA" id="ARBA00056497"/>
    </source>
</evidence>
<feature type="binding site" evidence="7 10">
    <location>
        <position position="45"/>
    </location>
    <ligand>
        <name>Mg(2+)</name>
        <dbReference type="ChEBI" id="CHEBI:18420"/>
    </ligand>
</feature>
<keyword evidence="7 10" id="KW-0460">Magnesium</keyword>
<dbReference type="OrthoDB" id="9781789at2"/>
<evidence type="ECO:0000256" key="1">
    <source>
        <dbReference type="ARBA" id="ARBA00005033"/>
    </source>
</evidence>
<reference evidence="12" key="1">
    <citation type="submission" date="2017-04" db="EMBL/GenBank/DDBJ databases">
        <authorList>
            <person name="Varghese N."/>
            <person name="Submissions S."/>
        </authorList>
    </citation>
    <scope>NUCLEOTIDE SEQUENCE [LARGE SCALE GENOMIC DNA]</scope>
    <source>
        <strain evidence="12">USBA 82</strain>
    </source>
</reference>
<evidence type="ECO:0000313" key="11">
    <source>
        <dbReference type="EMBL" id="SMG22396.1"/>
    </source>
</evidence>
<comment type="pathway">
    <text evidence="1 7">Cofactor biosynthesis; (R)-pantothenate biosynthesis; (R)-pantoate from 3-methyl-2-oxobutanoate: step 1/2.</text>
</comment>
<sequence>MRKVTIPHLMEMKASGRPISMITAYSSWQAAMVQEAGAEVILVGDSLGMVEKGFASTVPVTMDTMIDACAAVSRGASSPFLVGDMPFMSYEVDRAQAVANAGRFIKEAGMDGVKLEGGVERADTVKAIVDAGIAVVGHIGLTPQSATLLGGFRVQGKDLAGAEKLLADGRALQDAGACSIVLECVPAPLAEILTEELSIPTVGIGAGKGCDGQVLVFHDILGLYGDFRPKFVKRYLDGGKVLTEALASYVSDVRERSFPEEGHSFDMDPSVIKELDRR</sequence>
<name>A0A1X7J437_9BACT</name>
<dbReference type="GO" id="GO:0008168">
    <property type="term" value="F:methyltransferase activity"/>
    <property type="evidence" value="ECO:0007669"/>
    <property type="project" value="UniProtKB-KW"/>
</dbReference>
<dbReference type="PANTHER" id="PTHR20881:SF0">
    <property type="entry name" value="3-METHYL-2-OXOBUTANOATE HYDROXYMETHYLTRANSFERASE"/>
    <property type="match status" value="1"/>
</dbReference>
<dbReference type="UniPathway" id="UPA00028">
    <property type="reaction ID" value="UER00003"/>
</dbReference>
<dbReference type="GO" id="GO:0000287">
    <property type="term" value="F:magnesium ion binding"/>
    <property type="evidence" value="ECO:0007669"/>
    <property type="project" value="TreeGrafter"/>
</dbReference>
<keyword evidence="4 7" id="KW-0566">Pantothenate biosynthesis</keyword>
<comment type="similarity">
    <text evidence="2 7">Belongs to the PanB family.</text>
</comment>
<protein>
    <recommendedName>
        <fullName evidence="7">3-methyl-2-oxobutanoate hydroxymethyltransferase</fullName>
        <ecNumber evidence="7">2.1.2.11</ecNumber>
    </recommendedName>
    <alternativeName>
        <fullName evidence="7">Ketopantoate hydroxymethyltransferase</fullName>
        <shortName evidence="7">KPHMT</shortName>
    </alternativeName>
</protein>
<dbReference type="EC" id="2.1.2.11" evidence="7"/>
<evidence type="ECO:0000256" key="9">
    <source>
        <dbReference type="PIRSR" id="PIRSR000388-2"/>
    </source>
</evidence>
<dbReference type="GO" id="GO:0015940">
    <property type="term" value="P:pantothenate biosynthetic process"/>
    <property type="evidence" value="ECO:0007669"/>
    <property type="project" value="UniProtKB-UniRule"/>
</dbReference>
<keyword evidence="11" id="KW-0489">Methyltransferase</keyword>
<evidence type="ECO:0000313" key="12">
    <source>
        <dbReference type="Proteomes" id="UP000193355"/>
    </source>
</evidence>